<evidence type="ECO:0000313" key="1">
    <source>
        <dbReference type="EMBL" id="KNE87687.1"/>
    </source>
</evidence>
<accession>A0A0L0UKR6</accession>
<name>A0A0L0UKR6_9BASI</name>
<sequence length="107" mass="11365">IDGERYGKRPIPYGVSCSGNTSGSAGLLKISLQGLAPDFGDGLLRTNNNDLAIKLVQENGQQLRLNSWLNFTYPIAPALYAVPVKRSGATLRGGDFSSAATLLVEVQ</sequence>
<dbReference type="InterPro" id="IPR036937">
    <property type="entry name" value="Adhesion_dom_fimbrial_sf"/>
</dbReference>
<keyword evidence="2" id="KW-1185">Reference proteome</keyword>
<dbReference type="SUPFAM" id="SSF49401">
    <property type="entry name" value="Bacterial adhesins"/>
    <property type="match status" value="1"/>
</dbReference>
<evidence type="ECO:0000313" key="2">
    <source>
        <dbReference type="Proteomes" id="UP000054564"/>
    </source>
</evidence>
<comment type="caution">
    <text evidence="1">The sequence shown here is derived from an EMBL/GenBank/DDBJ whole genome shotgun (WGS) entry which is preliminary data.</text>
</comment>
<dbReference type="AlphaFoldDB" id="A0A0L0UKR6"/>
<proteinExistence type="predicted"/>
<dbReference type="EMBL" id="AJIL01004458">
    <property type="protein sequence ID" value="KNE87687.1"/>
    <property type="molecule type" value="Genomic_DNA"/>
</dbReference>
<reference evidence="2" key="1">
    <citation type="submission" date="2014-03" db="EMBL/GenBank/DDBJ databases">
        <title>The Genome Sequence of Puccinia striiformis f. sp. tritici PST-78.</title>
        <authorList>
            <consortium name="The Broad Institute Genome Sequencing Platform"/>
            <person name="Cuomo C."/>
            <person name="Hulbert S."/>
            <person name="Chen X."/>
            <person name="Walker B."/>
            <person name="Young S.K."/>
            <person name="Zeng Q."/>
            <person name="Gargeya S."/>
            <person name="Fitzgerald M."/>
            <person name="Haas B."/>
            <person name="Abouelleil A."/>
            <person name="Alvarado L."/>
            <person name="Arachchi H.M."/>
            <person name="Berlin A.M."/>
            <person name="Chapman S.B."/>
            <person name="Goldberg J."/>
            <person name="Griggs A."/>
            <person name="Gujja S."/>
            <person name="Hansen M."/>
            <person name="Howarth C."/>
            <person name="Imamovic A."/>
            <person name="Larimer J."/>
            <person name="McCowan C."/>
            <person name="Montmayeur A."/>
            <person name="Murphy C."/>
            <person name="Neiman D."/>
            <person name="Pearson M."/>
            <person name="Priest M."/>
            <person name="Roberts A."/>
            <person name="Saif S."/>
            <person name="Shea T."/>
            <person name="Sisk P."/>
            <person name="Sykes S."/>
            <person name="Wortman J."/>
            <person name="Nusbaum C."/>
            <person name="Birren B."/>
        </authorList>
    </citation>
    <scope>NUCLEOTIDE SEQUENCE [LARGE SCALE GENOMIC DNA]</scope>
    <source>
        <strain evidence="2">race PST-78</strain>
    </source>
</reference>
<dbReference type="Proteomes" id="UP000054564">
    <property type="component" value="Unassembled WGS sequence"/>
</dbReference>
<dbReference type="Gene3D" id="2.60.40.1090">
    <property type="entry name" value="Fimbrial-type adhesion domain"/>
    <property type="match status" value="1"/>
</dbReference>
<dbReference type="GO" id="GO:0007155">
    <property type="term" value="P:cell adhesion"/>
    <property type="evidence" value="ECO:0007669"/>
    <property type="project" value="InterPro"/>
</dbReference>
<feature type="non-terminal residue" evidence="1">
    <location>
        <position position="1"/>
    </location>
</feature>
<gene>
    <name evidence="1" type="ORF">PSTG_18922</name>
</gene>
<protein>
    <recommendedName>
        <fullName evidence="3">Fimbrial protein</fullName>
    </recommendedName>
</protein>
<dbReference type="InterPro" id="IPR008966">
    <property type="entry name" value="Adhesion_dom_sf"/>
</dbReference>
<organism evidence="1 2">
    <name type="scientific">Puccinia striiformis f. sp. tritici PST-78</name>
    <dbReference type="NCBI Taxonomy" id="1165861"/>
    <lineage>
        <taxon>Eukaryota</taxon>
        <taxon>Fungi</taxon>
        <taxon>Dikarya</taxon>
        <taxon>Basidiomycota</taxon>
        <taxon>Pucciniomycotina</taxon>
        <taxon>Pucciniomycetes</taxon>
        <taxon>Pucciniales</taxon>
        <taxon>Pucciniaceae</taxon>
        <taxon>Puccinia</taxon>
    </lineage>
</organism>
<evidence type="ECO:0008006" key="3">
    <source>
        <dbReference type="Google" id="ProtNLM"/>
    </source>
</evidence>